<evidence type="ECO:0000313" key="6">
    <source>
        <dbReference type="Proteomes" id="UP001307889"/>
    </source>
</evidence>
<dbReference type="Pfam" id="PF12796">
    <property type="entry name" value="Ank_2"/>
    <property type="match status" value="1"/>
</dbReference>
<accession>A0ABN7A6S5</accession>
<dbReference type="PRINTS" id="PR01415">
    <property type="entry name" value="ANKYRIN"/>
</dbReference>
<sequence length="369" mass="40862">MSYGAGSEKKIDPCDSRTDSGFLSGTINSETMISGEIQPEESRQEKMSTPQPRDRPDSKVESKSKDDYMRLDSGVDLVSDQMSDLCIDEDHPVPSVQISLTDQEETTWQLYFQQDDEGDTQLHIAIIHGFVEVVFHLIRMVPSPEYLNIRNDLRQTALHLAVLTRQPRIIRRLIVAGADPCEVDRNGNTALHLAACSGDALCVKELTDKIAPHEVAAAQLRYTPPAQRKIHSFADMVNYEGLTAVHLSAVSGHFGILKHLVKCGADIDAREGKAGRTVLHMAAEIGNDRLAVLLLRDLVADPEMPNYAGQTAYHVARRNPQFLRTLVAYGAVADTEYFSSDDDDDEDDISGYDNGFRDFMAQGQMINAA</sequence>
<evidence type="ECO:0000313" key="5">
    <source>
        <dbReference type="EMBL" id="BES87943.1"/>
    </source>
</evidence>
<feature type="compositionally biased region" description="Polar residues" evidence="4">
    <location>
        <begin position="19"/>
        <end position="32"/>
    </location>
</feature>
<dbReference type="InterPro" id="IPR036770">
    <property type="entry name" value="Ankyrin_rpt-contain_sf"/>
</dbReference>
<name>A0ABN7A6S5_9HEMI</name>
<dbReference type="PANTHER" id="PTHR46680">
    <property type="entry name" value="NF-KAPPA-B INHIBITOR ALPHA"/>
    <property type="match status" value="1"/>
</dbReference>
<organism evidence="5 6">
    <name type="scientific">Nesidiocoris tenuis</name>
    <dbReference type="NCBI Taxonomy" id="355587"/>
    <lineage>
        <taxon>Eukaryota</taxon>
        <taxon>Metazoa</taxon>
        <taxon>Ecdysozoa</taxon>
        <taxon>Arthropoda</taxon>
        <taxon>Hexapoda</taxon>
        <taxon>Insecta</taxon>
        <taxon>Pterygota</taxon>
        <taxon>Neoptera</taxon>
        <taxon>Paraneoptera</taxon>
        <taxon>Hemiptera</taxon>
        <taxon>Heteroptera</taxon>
        <taxon>Panheteroptera</taxon>
        <taxon>Cimicomorpha</taxon>
        <taxon>Miridae</taxon>
        <taxon>Dicyphina</taxon>
        <taxon>Nesidiocoris</taxon>
    </lineage>
</organism>
<dbReference type="Proteomes" id="UP001307889">
    <property type="component" value="Chromosome 1"/>
</dbReference>
<keyword evidence="1" id="KW-0677">Repeat</keyword>
<protein>
    <submittedName>
        <fullName evidence="5">NF-kappa-B inhibitor cactus</fullName>
    </submittedName>
</protein>
<dbReference type="PROSITE" id="PS50088">
    <property type="entry name" value="ANK_REPEAT"/>
    <property type="match status" value="2"/>
</dbReference>
<dbReference type="Pfam" id="PF00023">
    <property type="entry name" value="Ank"/>
    <property type="match status" value="1"/>
</dbReference>
<keyword evidence="6" id="KW-1185">Reference proteome</keyword>
<feature type="repeat" description="ANK" evidence="3">
    <location>
        <begin position="153"/>
        <end position="185"/>
    </location>
</feature>
<reference evidence="5 6" key="1">
    <citation type="submission" date="2023-09" db="EMBL/GenBank/DDBJ databases">
        <title>Nesidiocoris tenuis whole genome shotgun sequence.</title>
        <authorList>
            <person name="Shibata T."/>
            <person name="Shimoda M."/>
            <person name="Kobayashi T."/>
            <person name="Uehara T."/>
        </authorList>
    </citation>
    <scope>NUCLEOTIDE SEQUENCE [LARGE SCALE GENOMIC DNA]</scope>
    <source>
        <strain evidence="5 6">Japan</strain>
    </source>
</reference>
<proteinExistence type="predicted"/>
<dbReference type="SMART" id="SM00248">
    <property type="entry name" value="ANK"/>
    <property type="match status" value="6"/>
</dbReference>
<evidence type="ECO:0000256" key="3">
    <source>
        <dbReference type="PROSITE-ProRule" id="PRU00023"/>
    </source>
</evidence>
<dbReference type="PROSITE" id="PS50297">
    <property type="entry name" value="ANK_REP_REGION"/>
    <property type="match status" value="1"/>
</dbReference>
<dbReference type="InterPro" id="IPR002110">
    <property type="entry name" value="Ankyrin_rpt"/>
</dbReference>
<dbReference type="SUPFAM" id="SSF48403">
    <property type="entry name" value="Ankyrin repeat"/>
    <property type="match status" value="1"/>
</dbReference>
<gene>
    <name evidence="5" type="ORF">NTJ_00750</name>
</gene>
<dbReference type="InterPro" id="IPR051070">
    <property type="entry name" value="NF-kappa-B_inhibitor"/>
</dbReference>
<feature type="region of interest" description="Disordered" evidence="4">
    <location>
        <begin position="1"/>
        <end position="66"/>
    </location>
</feature>
<evidence type="ECO:0000256" key="4">
    <source>
        <dbReference type="SAM" id="MobiDB-lite"/>
    </source>
</evidence>
<feature type="compositionally biased region" description="Basic and acidic residues" evidence="4">
    <location>
        <begin position="40"/>
        <end position="66"/>
    </location>
</feature>
<evidence type="ECO:0000256" key="2">
    <source>
        <dbReference type="ARBA" id="ARBA00023043"/>
    </source>
</evidence>
<evidence type="ECO:0000256" key="1">
    <source>
        <dbReference type="ARBA" id="ARBA00022737"/>
    </source>
</evidence>
<feature type="compositionally biased region" description="Basic and acidic residues" evidence="4">
    <location>
        <begin position="7"/>
        <end position="18"/>
    </location>
</feature>
<dbReference type="Gene3D" id="1.25.40.20">
    <property type="entry name" value="Ankyrin repeat-containing domain"/>
    <property type="match status" value="1"/>
</dbReference>
<keyword evidence="2 3" id="KW-0040">ANK repeat</keyword>
<dbReference type="EMBL" id="AP028909">
    <property type="protein sequence ID" value="BES87943.1"/>
    <property type="molecule type" value="Genomic_DNA"/>
</dbReference>
<feature type="repeat" description="ANK" evidence="3">
    <location>
        <begin position="240"/>
        <end position="272"/>
    </location>
</feature>
<dbReference type="PANTHER" id="PTHR46680:SF3">
    <property type="entry name" value="NF-KAPPA-B INHIBITOR CACTUS"/>
    <property type="match status" value="1"/>
</dbReference>